<organism evidence="2 3">
    <name type="scientific">Luteimonas salinilitoris</name>
    <dbReference type="NCBI Taxonomy" id="3237697"/>
    <lineage>
        <taxon>Bacteria</taxon>
        <taxon>Pseudomonadati</taxon>
        <taxon>Pseudomonadota</taxon>
        <taxon>Gammaproteobacteria</taxon>
        <taxon>Lysobacterales</taxon>
        <taxon>Lysobacteraceae</taxon>
        <taxon>Luteimonas</taxon>
    </lineage>
</organism>
<evidence type="ECO:0000313" key="2">
    <source>
        <dbReference type="EMBL" id="MEZ0473503.1"/>
    </source>
</evidence>
<dbReference type="Gene3D" id="3.40.630.30">
    <property type="match status" value="1"/>
</dbReference>
<keyword evidence="2" id="KW-0012">Acyltransferase</keyword>
<dbReference type="InterPro" id="IPR051908">
    <property type="entry name" value="Ribosomal_N-acetyltransferase"/>
</dbReference>
<dbReference type="PANTHER" id="PTHR43441:SF11">
    <property type="entry name" value="RIBOSOMAL-PROTEIN-SERINE ACETYLTRANSFERASE"/>
    <property type="match status" value="1"/>
</dbReference>
<dbReference type="Pfam" id="PF13302">
    <property type="entry name" value="Acetyltransf_3"/>
    <property type="match status" value="1"/>
</dbReference>
<dbReference type="EMBL" id="JBFWIC010000002">
    <property type="protein sequence ID" value="MEZ0473503.1"/>
    <property type="molecule type" value="Genomic_DNA"/>
</dbReference>
<comment type="caution">
    <text evidence="2">The sequence shown here is derived from an EMBL/GenBank/DDBJ whole genome shotgun (WGS) entry which is preliminary data.</text>
</comment>
<reference evidence="2 3" key="1">
    <citation type="submission" date="2024-07" db="EMBL/GenBank/DDBJ databases">
        <title>Luteimonas salilacus sp. nov., isolated from the shore soil of Salt Lake in Tibet of China.</title>
        <authorList>
            <person name="Zhang X."/>
            <person name="Li A."/>
        </authorList>
    </citation>
    <scope>NUCLEOTIDE SEQUENCE [LARGE SCALE GENOMIC DNA]</scope>
    <source>
        <strain evidence="2 3">B3-2-R+30</strain>
    </source>
</reference>
<dbReference type="EC" id="2.3.1.-" evidence="2"/>
<gene>
    <name evidence="2" type="ORF">AB6713_02595</name>
</gene>
<dbReference type="RefSeq" id="WP_370562253.1">
    <property type="nucleotide sequence ID" value="NZ_JBFWIB010000001.1"/>
</dbReference>
<protein>
    <submittedName>
        <fullName evidence="2">GNAT family N-acetyltransferase</fullName>
        <ecNumber evidence="2">2.3.1.-</ecNumber>
    </submittedName>
</protein>
<dbReference type="Proteomes" id="UP001566331">
    <property type="component" value="Unassembled WGS sequence"/>
</dbReference>
<dbReference type="PANTHER" id="PTHR43441">
    <property type="entry name" value="RIBOSOMAL-PROTEIN-SERINE ACETYLTRANSFERASE"/>
    <property type="match status" value="1"/>
</dbReference>
<dbReference type="SUPFAM" id="SSF55729">
    <property type="entry name" value="Acyl-CoA N-acyltransferases (Nat)"/>
    <property type="match status" value="1"/>
</dbReference>
<evidence type="ECO:0000313" key="3">
    <source>
        <dbReference type="Proteomes" id="UP001566331"/>
    </source>
</evidence>
<feature type="domain" description="N-acetyltransferase" evidence="1">
    <location>
        <begin position="51"/>
        <end position="216"/>
    </location>
</feature>
<evidence type="ECO:0000259" key="1">
    <source>
        <dbReference type="PROSITE" id="PS51186"/>
    </source>
</evidence>
<sequence length="224" mass="25029">MLAIAGLKAKDIMGFCLIHRIGVAAAVNASQDGTDMIEERSPLPTLQGQRIHLRPHREDDLSAFFALYSDPKVMRYWSFPAWTDIAQARDRFSTALLPPGANGIHAWAVAGADDALIGGLTLFSIDSSQRRAEIGYALQSAHWGRGHAQEAMRLALDYAFGVLRLRRIEADIDPRNQGSCRLVERMGFVREGLLRQRWLVAGEITDTAFYGLLQEDWDRHAQRA</sequence>
<keyword evidence="2" id="KW-0808">Transferase</keyword>
<accession>A0ABV4HL98</accession>
<dbReference type="GO" id="GO:0016746">
    <property type="term" value="F:acyltransferase activity"/>
    <property type="evidence" value="ECO:0007669"/>
    <property type="project" value="UniProtKB-KW"/>
</dbReference>
<name>A0ABV4HL98_9GAMM</name>
<proteinExistence type="predicted"/>
<dbReference type="InterPro" id="IPR000182">
    <property type="entry name" value="GNAT_dom"/>
</dbReference>
<keyword evidence="3" id="KW-1185">Reference proteome</keyword>
<dbReference type="InterPro" id="IPR016181">
    <property type="entry name" value="Acyl_CoA_acyltransferase"/>
</dbReference>
<dbReference type="PROSITE" id="PS51186">
    <property type="entry name" value="GNAT"/>
    <property type="match status" value="1"/>
</dbReference>